<keyword evidence="2" id="KW-0539">Nucleus</keyword>
<feature type="region of interest" description="Disordered" evidence="3">
    <location>
        <begin position="327"/>
        <end position="363"/>
    </location>
</feature>
<dbReference type="GO" id="GO:0005634">
    <property type="term" value="C:nucleus"/>
    <property type="evidence" value="ECO:0007669"/>
    <property type="project" value="UniProtKB-SubCell"/>
</dbReference>
<dbReference type="PROSITE" id="PS50196">
    <property type="entry name" value="RANBD1"/>
    <property type="match status" value="1"/>
</dbReference>
<evidence type="ECO:0000256" key="2">
    <source>
        <dbReference type="ARBA" id="ARBA00023242"/>
    </source>
</evidence>
<name>A0A7R8YU26_HERIL</name>
<evidence type="ECO:0000256" key="3">
    <source>
        <dbReference type="SAM" id="MobiDB-lite"/>
    </source>
</evidence>
<dbReference type="OrthoDB" id="10250354at2759"/>
<evidence type="ECO:0000259" key="4">
    <source>
        <dbReference type="PROSITE" id="PS50196"/>
    </source>
</evidence>
<dbReference type="OMA" id="IFPDMIV"/>
<dbReference type="Pfam" id="PF00638">
    <property type="entry name" value="Ran_BP1"/>
    <property type="match status" value="1"/>
</dbReference>
<organism evidence="5 6">
    <name type="scientific">Hermetia illucens</name>
    <name type="common">Black soldier fly</name>
    <dbReference type="NCBI Taxonomy" id="343691"/>
    <lineage>
        <taxon>Eukaryota</taxon>
        <taxon>Metazoa</taxon>
        <taxon>Ecdysozoa</taxon>
        <taxon>Arthropoda</taxon>
        <taxon>Hexapoda</taxon>
        <taxon>Insecta</taxon>
        <taxon>Pterygota</taxon>
        <taxon>Neoptera</taxon>
        <taxon>Endopterygota</taxon>
        <taxon>Diptera</taxon>
        <taxon>Brachycera</taxon>
        <taxon>Stratiomyomorpha</taxon>
        <taxon>Stratiomyidae</taxon>
        <taxon>Hermetiinae</taxon>
        <taxon>Hermetia</taxon>
    </lineage>
</organism>
<feature type="compositionally biased region" description="Basic and acidic residues" evidence="3">
    <location>
        <begin position="82"/>
        <end position="97"/>
    </location>
</feature>
<reference evidence="5 6" key="1">
    <citation type="submission" date="2020-11" db="EMBL/GenBank/DDBJ databases">
        <authorList>
            <person name="Wallbank WR R."/>
            <person name="Pardo Diaz C."/>
            <person name="Kozak K."/>
            <person name="Martin S."/>
            <person name="Jiggins C."/>
            <person name="Moest M."/>
            <person name="Warren A I."/>
            <person name="Generalovic N T."/>
            <person name="Byers J.R.P. K."/>
            <person name="Montejo-Kovacevich G."/>
            <person name="Yen C E."/>
        </authorList>
    </citation>
    <scope>NUCLEOTIDE SEQUENCE [LARGE SCALE GENOMIC DNA]</scope>
</reference>
<feature type="compositionally biased region" description="Basic and acidic residues" evidence="3">
    <location>
        <begin position="1"/>
        <end position="10"/>
    </location>
</feature>
<feature type="compositionally biased region" description="Low complexity" evidence="3">
    <location>
        <begin position="142"/>
        <end position="161"/>
    </location>
</feature>
<protein>
    <recommendedName>
        <fullName evidence="4">RanBD1 domain-containing protein</fullName>
    </recommendedName>
</protein>
<feature type="region of interest" description="Disordered" evidence="3">
    <location>
        <begin position="1"/>
        <end position="103"/>
    </location>
</feature>
<dbReference type="SMART" id="SM00160">
    <property type="entry name" value="RanBD"/>
    <property type="match status" value="1"/>
</dbReference>
<dbReference type="AlphaFoldDB" id="A0A7R8YU26"/>
<feature type="compositionally biased region" description="Basic and acidic residues" evidence="3">
    <location>
        <begin position="182"/>
        <end position="195"/>
    </location>
</feature>
<accession>A0A7R8YU26</accession>
<feature type="domain" description="RanBD1" evidence="4">
    <location>
        <begin position="209"/>
        <end position="282"/>
    </location>
</feature>
<evidence type="ECO:0000313" key="5">
    <source>
        <dbReference type="EMBL" id="CAD7084271.1"/>
    </source>
</evidence>
<keyword evidence="6" id="KW-1185">Reference proteome</keyword>
<dbReference type="InParanoid" id="A0A7R8YU26"/>
<comment type="subcellular location">
    <subcellularLocation>
        <location evidence="1">Nucleus</location>
    </subcellularLocation>
</comment>
<proteinExistence type="predicted"/>
<dbReference type="Proteomes" id="UP000594454">
    <property type="component" value="Chromosome 3"/>
</dbReference>
<dbReference type="PANTHER" id="PTHR23138">
    <property type="entry name" value="RAN BINDING PROTEIN"/>
    <property type="match status" value="1"/>
</dbReference>
<feature type="region of interest" description="Disordered" evidence="3">
    <location>
        <begin position="140"/>
        <end position="161"/>
    </location>
</feature>
<dbReference type="CDD" id="cd13180">
    <property type="entry name" value="RanBD_RanBP3"/>
    <property type="match status" value="1"/>
</dbReference>
<feature type="region of interest" description="Disordered" evidence="3">
    <location>
        <begin position="174"/>
        <end position="195"/>
    </location>
</feature>
<dbReference type="InterPro" id="IPR000156">
    <property type="entry name" value="Ran_bind_dom"/>
</dbReference>
<dbReference type="Gene3D" id="2.30.29.30">
    <property type="entry name" value="Pleckstrin-homology domain (PH domain)/Phosphotyrosine-binding domain (PTB)"/>
    <property type="match status" value="1"/>
</dbReference>
<gene>
    <name evidence="5" type="ORF">HERILL_LOCUS7176</name>
</gene>
<dbReference type="SUPFAM" id="SSF50729">
    <property type="entry name" value="PH domain-like"/>
    <property type="match status" value="1"/>
</dbReference>
<dbReference type="EMBL" id="LR899011">
    <property type="protein sequence ID" value="CAD7084271.1"/>
    <property type="molecule type" value="Genomic_DNA"/>
</dbReference>
<evidence type="ECO:0000313" key="6">
    <source>
        <dbReference type="Proteomes" id="UP000594454"/>
    </source>
</evidence>
<dbReference type="InterPro" id="IPR011993">
    <property type="entry name" value="PH-like_dom_sf"/>
</dbReference>
<sequence length="363" mass="39776">MSDLSERLESDSSTQSPTMLRKSELSDPVRVGMLRPSLFKTQVVGSAGSSSGGSSGDDLTKPSSTADPGNIFLKVFDEEDGNESKREATAEEKKEDSTNILKKNCPNMSTVAATTIPLSDNSSFVFGQNIHERVLGENIQKPSSSADSTAGASAAPSSSSDTGLLFSSALNNVNNDGAKSSTPKETDSKSLSEVARVYEESRAQKRKYDEVETFTGEEEEINIVEFNCKLFAFINGNWEERGRGMLRLNDAKDSSCSRVVFRTSGNLRLLVNTKIWPEMVLQRPSQKSLRITAMDNMNQIKIFLIMSRPDDITLMHDALLERINSCKRNSNEKNEQNGDSSSSNGNKDCEDEPSPKKPTLVDN</sequence>
<evidence type="ECO:0000256" key="1">
    <source>
        <dbReference type="ARBA" id="ARBA00004123"/>
    </source>
</evidence>
<dbReference type="FunCoup" id="A0A7R8YU26">
    <property type="interactions" value="170"/>
</dbReference>
<dbReference type="PANTHER" id="PTHR23138:SF142">
    <property type="entry name" value="RAN-BINDING PROTEIN 3B-RELATED"/>
    <property type="match status" value="1"/>
</dbReference>
<dbReference type="GO" id="GO:0006611">
    <property type="term" value="P:protein export from nucleus"/>
    <property type="evidence" value="ECO:0007669"/>
    <property type="project" value="TreeGrafter"/>
</dbReference>
<dbReference type="InterPro" id="IPR045255">
    <property type="entry name" value="RanBP1-like"/>
</dbReference>